<evidence type="ECO:0000313" key="2">
    <source>
        <dbReference type="EMBL" id="GAA4254782.1"/>
    </source>
</evidence>
<reference evidence="3" key="1">
    <citation type="journal article" date="2019" name="Int. J. Syst. Evol. Microbiol.">
        <title>The Global Catalogue of Microorganisms (GCM) 10K type strain sequencing project: providing services to taxonomists for standard genome sequencing and annotation.</title>
        <authorList>
            <consortium name="The Broad Institute Genomics Platform"/>
            <consortium name="The Broad Institute Genome Sequencing Center for Infectious Disease"/>
            <person name="Wu L."/>
            <person name="Ma J."/>
        </authorList>
    </citation>
    <scope>NUCLEOTIDE SEQUENCE [LARGE SCALE GENOMIC DNA]</scope>
    <source>
        <strain evidence="3">JCM 17441</strain>
    </source>
</reference>
<dbReference type="Gene3D" id="3.30.1460.30">
    <property type="entry name" value="YgaC/TfoX-N like chaperone"/>
    <property type="match status" value="1"/>
</dbReference>
<accession>A0ABP8DFJ0</accession>
<dbReference type="Pfam" id="PF04993">
    <property type="entry name" value="TfoX_N"/>
    <property type="match status" value="1"/>
</dbReference>
<gene>
    <name evidence="2" type="ORF">GCM10022255_060840</name>
</gene>
<feature type="domain" description="TfoX N-terminal" evidence="1">
    <location>
        <begin position="16"/>
        <end position="90"/>
    </location>
</feature>
<sequence length="98" mass="10337">MGIVAYDEGLAERVRSRLGDVPTRRMFGGLVFLRDGAIAAGVYGPDLLVRVAPDAMTATLARLGARPFEMGGRATRGFVLVAAGTLDDETLDGWLAGQ</sequence>
<name>A0ABP8DFJ0_9ACTN</name>
<dbReference type="InterPro" id="IPR007076">
    <property type="entry name" value="TfoX_N"/>
</dbReference>
<keyword evidence="3" id="KW-1185">Reference proteome</keyword>
<dbReference type="SUPFAM" id="SSF159894">
    <property type="entry name" value="YgaC/TfoX-N like"/>
    <property type="match status" value="1"/>
</dbReference>
<organism evidence="2 3">
    <name type="scientific">Dactylosporangium darangshiense</name>
    <dbReference type="NCBI Taxonomy" id="579108"/>
    <lineage>
        <taxon>Bacteria</taxon>
        <taxon>Bacillati</taxon>
        <taxon>Actinomycetota</taxon>
        <taxon>Actinomycetes</taxon>
        <taxon>Micromonosporales</taxon>
        <taxon>Micromonosporaceae</taxon>
        <taxon>Dactylosporangium</taxon>
    </lineage>
</organism>
<dbReference type="Proteomes" id="UP001500620">
    <property type="component" value="Unassembled WGS sequence"/>
</dbReference>
<dbReference type="EMBL" id="BAABAT010000019">
    <property type="protein sequence ID" value="GAA4254782.1"/>
    <property type="molecule type" value="Genomic_DNA"/>
</dbReference>
<proteinExistence type="predicted"/>
<comment type="caution">
    <text evidence="2">The sequence shown here is derived from an EMBL/GenBank/DDBJ whole genome shotgun (WGS) entry which is preliminary data.</text>
</comment>
<evidence type="ECO:0000313" key="3">
    <source>
        <dbReference type="Proteomes" id="UP001500620"/>
    </source>
</evidence>
<evidence type="ECO:0000259" key="1">
    <source>
        <dbReference type="Pfam" id="PF04993"/>
    </source>
</evidence>
<protein>
    <submittedName>
        <fullName evidence="2">TfoX/Sxy family protein</fullName>
    </submittedName>
</protein>